<dbReference type="AlphaFoldDB" id="A0A402BF10"/>
<evidence type="ECO:0000313" key="6">
    <source>
        <dbReference type="EMBL" id="GCE29880.1"/>
    </source>
</evidence>
<evidence type="ECO:0000256" key="4">
    <source>
        <dbReference type="ARBA" id="ARBA00023163"/>
    </source>
</evidence>
<evidence type="ECO:0000256" key="3">
    <source>
        <dbReference type="ARBA" id="ARBA00023125"/>
    </source>
</evidence>
<dbReference type="CDD" id="cd05466">
    <property type="entry name" value="PBP2_LTTR_substrate"/>
    <property type="match status" value="1"/>
</dbReference>
<dbReference type="RefSeq" id="WP_126630064.1">
    <property type="nucleotide sequence ID" value="NZ_BIFT01000002.1"/>
</dbReference>
<dbReference type="Gene3D" id="3.40.190.290">
    <property type="match status" value="1"/>
</dbReference>
<keyword evidence="3" id="KW-0238">DNA-binding</keyword>
<dbReference type="GO" id="GO:0000976">
    <property type="term" value="F:transcription cis-regulatory region binding"/>
    <property type="evidence" value="ECO:0007669"/>
    <property type="project" value="TreeGrafter"/>
</dbReference>
<accession>A0A402BF10</accession>
<dbReference type="Pfam" id="PF03466">
    <property type="entry name" value="LysR_substrate"/>
    <property type="match status" value="1"/>
</dbReference>
<dbReference type="InterPro" id="IPR000847">
    <property type="entry name" value="LysR_HTH_N"/>
</dbReference>
<dbReference type="SUPFAM" id="SSF46785">
    <property type="entry name" value="Winged helix' DNA-binding domain"/>
    <property type="match status" value="1"/>
</dbReference>
<dbReference type="EMBL" id="BIFT01000002">
    <property type="protein sequence ID" value="GCE29880.1"/>
    <property type="molecule type" value="Genomic_DNA"/>
</dbReference>
<protein>
    <submittedName>
        <fullName evidence="6">Putative HTH-type transcriptional regulator YwqM</fullName>
    </submittedName>
</protein>
<keyword evidence="4" id="KW-0804">Transcription</keyword>
<evidence type="ECO:0000259" key="5">
    <source>
        <dbReference type="PROSITE" id="PS50931"/>
    </source>
</evidence>
<dbReference type="Pfam" id="PF00126">
    <property type="entry name" value="HTH_1"/>
    <property type="match status" value="1"/>
</dbReference>
<dbReference type="PANTHER" id="PTHR30126:SF40">
    <property type="entry name" value="HTH-TYPE TRANSCRIPTIONAL REGULATOR GLTR"/>
    <property type="match status" value="1"/>
</dbReference>
<dbReference type="OrthoDB" id="155872at2"/>
<feature type="domain" description="HTH lysR-type" evidence="5">
    <location>
        <begin position="1"/>
        <end position="58"/>
    </location>
</feature>
<dbReference type="Proteomes" id="UP000287171">
    <property type="component" value="Unassembled WGS sequence"/>
</dbReference>
<evidence type="ECO:0000313" key="7">
    <source>
        <dbReference type="Proteomes" id="UP000287171"/>
    </source>
</evidence>
<keyword evidence="7" id="KW-1185">Reference proteome</keyword>
<dbReference type="PROSITE" id="PS50931">
    <property type="entry name" value="HTH_LYSR"/>
    <property type="match status" value="1"/>
</dbReference>
<name>A0A402BF10_9CHLR</name>
<dbReference type="PANTHER" id="PTHR30126">
    <property type="entry name" value="HTH-TYPE TRANSCRIPTIONAL REGULATOR"/>
    <property type="match status" value="1"/>
</dbReference>
<dbReference type="GO" id="GO:0003700">
    <property type="term" value="F:DNA-binding transcription factor activity"/>
    <property type="evidence" value="ECO:0007669"/>
    <property type="project" value="InterPro"/>
</dbReference>
<dbReference type="FunFam" id="1.10.10.10:FF:000001">
    <property type="entry name" value="LysR family transcriptional regulator"/>
    <property type="match status" value="1"/>
</dbReference>
<dbReference type="PRINTS" id="PR00039">
    <property type="entry name" value="HTHLYSR"/>
</dbReference>
<dbReference type="Gene3D" id="1.10.10.10">
    <property type="entry name" value="Winged helix-like DNA-binding domain superfamily/Winged helix DNA-binding domain"/>
    <property type="match status" value="1"/>
</dbReference>
<keyword evidence="2" id="KW-0805">Transcription regulation</keyword>
<sequence length="295" mass="32764">MDFVYLRTLCEVAKWSSFTRAADALGYGQPSVTMQIQKLEEQYGAVLFERYGKRMQPTQAGEVLLQYARQILALHAEAKAQLSTQETGTLTIGTIESLATFYLPSLLQAFRRTYPGITIALQSGNEESIVRAVKEGQCDLGLILDVVSSDLELECVPLRKEEFAIITQIGSPYSHLPEVTVQKLANASFILTEEGCTYRALLLQELRQSGTAHQIVCSFGSLEAIKQCVMCGLGIAFLPRATVQEEVEQGKLQALPFAYHSNLYTQAIYLKRKWKSRAFQNLLDLMGSALPAIQP</sequence>
<gene>
    <name evidence="6" type="primary">ywqM</name>
    <name evidence="6" type="ORF">KDA_53640</name>
</gene>
<dbReference type="InterPro" id="IPR005119">
    <property type="entry name" value="LysR_subst-bd"/>
</dbReference>
<dbReference type="InterPro" id="IPR036388">
    <property type="entry name" value="WH-like_DNA-bd_sf"/>
</dbReference>
<reference evidence="7" key="1">
    <citation type="submission" date="2018-12" db="EMBL/GenBank/DDBJ databases">
        <title>Tengunoibacter tsumagoiensis gen. nov., sp. nov., Dictyobacter kobayashii sp. nov., D. alpinus sp. nov., and D. joshuensis sp. nov. and description of Dictyobacteraceae fam. nov. within the order Ktedonobacterales isolated from Tengu-no-mugimeshi.</title>
        <authorList>
            <person name="Wang C.M."/>
            <person name="Zheng Y."/>
            <person name="Sakai Y."/>
            <person name="Toyoda A."/>
            <person name="Minakuchi Y."/>
            <person name="Abe K."/>
            <person name="Yokota A."/>
            <person name="Yabe S."/>
        </authorList>
    </citation>
    <scope>NUCLEOTIDE SEQUENCE [LARGE SCALE GENOMIC DNA]</scope>
    <source>
        <strain evidence="7">Uno16</strain>
    </source>
</reference>
<proteinExistence type="inferred from homology"/>
<dbReference type="SUPFAM" id="SSF53850">
    <property type="entry name" value="Periplasmic binding protein-like II"/>
    <property type="match status" value="1"/>
</dbReference>
<comment type="caution">
    <text evidence="6">The sequence shown here is derived from an EMBL/GenBank/DDBJ whole genome shotgun (WGS) entry which is preliminary data.</text>
</comment>
<dbReference type="InterPro" id="IPR036390">
    <property type="entry name" value="WH_DNA-bd_sf"/>
</dbReference>
<comment type="similarity">
    <text evidence="1">Belongs to the LysR transcriptional regulatory family.</text>
</comment>
<organism evidence="6 7">
    <name type="scientific">Dictyobacter alpinus</name>
    <dbReference type="NCBI Taxonomy" id="2014873"/>
    <lineage>
        <taxon>Bacteria</taxon>
        <taxon>Bacillati</taxon>
        <taxon>Chloroflexota</taxon>
        <taxon>Ktedonobacteria</taxon>
        <taxon>Ktedonobacterales</taxon>
        <taxon>Dictyobacteraceae</taxon>
        <taxon>Dictyobacter</taxon>
    </lineage>
</organism>
<evidence type="ECO:0000256" key="1">
    <source>
        <dbReference type="ARBA" id="ARBA00009437"/>
    </source>
</evidence>
<evidence type="ECO:0000256" key="2">
    <source>
        <dbReference type="ARBA" id="ARBA00023015"/>
    </source>
</evidence>